<name>A0A494VMT0_9SPHI</name>
<feature type="signal peptide" evidence="2">
    <location>
        <begin position="1"/>
        <end position="21"/>
    </location>
</feature>
<evidence type="ECO:0008006" key="5">
    <source>
        <dbReference type="Google" id="ProtNLM"/>
    </source>
</evidence>
<dbReference type="InterPro" id="IPR036116">
    <property type="entry name" value="FN3_sf"/>
</dbReference>
<dbReference type="AlphaFoldDB" id="A0A494VMT0"/>
<accession>A0A494VMT0</accession>
<dbReference type="OrthoDB" id="789771at2"/>
<evidence type="ECO:0000256" key="2">
    <source>
        <dbReference type="SAM" id="SignalP"/>
    </source>
</evidence>
<sequence length="233" mass="24687">MRKVIFFFFSIAILSACGSHKTDNPAPPPPPAGPGKPTLIAPASNEVCTQGTVISATQSTVTLKWSAADNATGYDVTIKNLDDGTSASLSTAATQVNAILKRNTPYSWTVSAKSAAAATSKSDTWKFYNSGPATVNYAPFPAEIVAPVMNQTVTVTNGKMDLSWNGSDADNDTILYDIYFGDSSSPALLKNKASENILKDVAVVAGKTYYWKVITTDSKGNTSDSGIYKFTTK</sequence>
<proteinExistence type="predicted"/>
<dbReference type="Proteomes" id="UP000270046">
    <property type="component" value="Chromosome"/>
</dbReference>
<evidence type="ECO:0000313" key="3">
    <source>
        <dbReference type="EMBL" id="AYL95429.1"/>
    </source>
</evidence>
<dbReference type="SUPFAM" id="SSF49265">
    <property type="entry name" value="Fibronectin type III"/>
    <property type="match status" value="1"/>
</dbReference>
<gene>
    <name evidence="3" type="ORF">HYN43_009040</name>
</gene>
<dbReference type="PROSITE" id="PS51257">
    <property type="entry name" value="PROKAR_LIPOPROTEIN"/>
    <property type="match status" value="1"/>
</dbReference>
<reference evidence="3 4" key="1">
    <citation type="submission" date="2018-10" db="EMBL/GenBank/DDBJ databases">
        <title>Genome sequencing of Mucilaginibacter sp. HYN0043.</title>
        <authorList>
            <person name="Kim M."/>
            <person name="Yi H."/>
        </authorList>
    </citation>
    <scope>NUCLEOTIDE SEQUENCE [LARGE SCALE GENOMIC DNA]</scope>
    <source>
        <strain evidence="3 4">HYN0043</strain>
    </source>
</reference>
<organism evidence="3 4">
    <name type="scientific">Mucilaginibacter celer</name>
    <dbReference type="NCBI Taxonomy" id="2305508"/>
    <lineage>
        <taxon>Bacteria</taxon>
        <taxon>Pseudomonadati</taxon>
        <taxon>Bacteroidota</taxon>
        <taxon>Sphingobacteriia</taxon>
        <taxon>Sphingobacteriales</taxon>
        <taxon>Sphingobacteriaceae</taxon>
        <taxon>Mucilaginibacter</taxon>
    </lineage>
</organism>
<feature type="compositionally biased region" description="Pro residues" evidence="1">
    <location>
        <begin position="25"/>
        <end position="34"/>
    </location>
</feature>
<evidence type="ECO:0000313" key="4">
    <source>
        <dbReference type="Proteomes" id="UP000270046"/>
    </source>
</evidence>
<dbReference type="EMBL" id="CP032869">
    <property type="protein sequence ID" value="AYL95429.1"/>
    <property type="molecule type" value="Genomic_DNA"/>
</dbReference>
<evidence type="ECO:0000256" key="1">
    <source>
        <dbReference type="SAM" id="MobiDB-lite"/>
    </source>
</evidence>
<feature type="chain" id="PRO_5019838309" description="Fibronectin type-III domain-containing protein" evidence="2">
    <location>
        <begin position="22"/>
        <end position="233"/>
    </location>
</feature>
<protein>
    <recommendedName>
        <fullName evidence="5">Fibronectin type-III domain-containing protein</fullName>
    </recommendedName>
</protein>
<dbReference type="KEGG" id="muh:HYN43_009040"/>
<dbReference type="InterPro" id="IPR013783">
    <property type="entry name" value="Ig-like_fold"/>
</dbReference>
<keyword evidence="2" id="KW-0732">Signal</keyword>
<dbReference type="RefSeq" id="WP_119411390.1">
    <property type="nucleotide sequence ID" value="NZ_CP032869.1"/>
</dbReference>
<keyword evidence="4" id="KW-1185">Reference proteome</keyword>
<feature type="region of interest" description="Disordered" evidence="1">
    <location>
        <begin position="20"/>
        <end position="41"/>
    </location>
</feature>
<dbReference type="Gene3D" id="2.60.40.10">
    <property type="entry name" value="Immunoglobulins"/>
    <property type="match status" value="2"/>
</dbReference>